<keyword evidence="3 11" id="KW-1134">Transmembrane beta strand</keyword>
<accession>A0ABV7Z0M4</accession>
<dbReference type="Gene3D" id="2.40.170.20">
    <property type="entry name" value="TonB-dependent receptor, beta-barrel domain"/>
    <property type="match status" value="1"/>
</dbReference>
<dbReference type="SUPFAM" id="SSF56935">
    <property type="entry name" value="Porins"/>
    <property type="match status" value="1"/>
</dbReference>
<comment type="caution">
    <text evidence="14">The sequence shown here is derived from an EMBL/GenBank/DDBJ whole genome shotgun (WGS) entry which is preliminary data.</text>
</comment>
<evidence type="ECO:0000256" key="3">
    <source>
        <dbReference type="ARBA" id="ARBA00022452"/>
    </source>
</evidence>
<dbReference type="InterPro" id="IPR008969">
    <property type="entry name" value="CarboxyPept-like_regulatory"/>
</dbReference>
<evidence type="ECO:0000256" key="8">
    <source>
        <dbReference type="ARBA" id="ARBA00023077"/>
    </source>
</evidence>
<dbReference type="InterPro" id="IPR023997">
    <property type="entry name" value="TonB-dep_OMP_SusC/RagA_CS"/>
</dbReference>
<feature type="region of interest" description="Disordered" evidence="12">
    <location>
        <begin position="193"/>
        <end position="214"/>
    </location>
</feature>
<evidence type="ECO:0000256" key="2">
    <source>
        <dbReference type="ARBA" id="ARBA00022448"/>
    </source>
</evidence>
<dbReference type="InterPro" id="IPR039426">
    <property type="entry name" value="TonB-dep_rcpt-like"/>
</dbReference>
<dbReference type="PANTHER" id="PTHR32552">
    <property type="entry name" value="FERRICHROME IRON RECEPTOR-RELATED"/>
    <property type="match status" value="1"/>
</dbReference>
<evidence type="ECO:0000259" key="13">
    <source>
        <dbReference type="Pfam" id="PF07715"/>
    </source>
</evidence>
<keyword evidence="2 11" id="KW-0813">Transport</keyword>
<evidence type="ECO:0000256" key="10">
    <source>
        <dbReference type="ARBA" id="ARBA00023237"/>
    </source>
</evidence>
<keyword evidence="5 11" id="KW-0812">Transmembrane</keyword>
<evidence type="ECO:0000256" key="12">
    <source>
        <dbReference type="SAM" id="MobiDB-lite"/>
    </source>
</evidence>
<dbReference type="NCBIfam" id="TIGR04057">
    <property type="entry name" value="SusC_RagA_signa"/>
    <property type="match status" value="1"/>
</dbReference>
<keyword evidence="15" id="KW-1185">Reference proteome</keyword>
<feature type="compositionally biased region" description="Low complexity" evidence="12">
    <location>
        <begin position="194"/>
        <end position="208"/>
    </location>
</feature>
<evidence type="ECO:0000256" key="1">
    <source>
        <dbReference type="ARBA" id="ARBA00004571"/>
    </source>
</evidence>
<evidence type="ECO:0000256" key="5">
    <source>
        <dbReference type="ARBA" id="ARBA00022692"/>
    </source>
</evidence>
<gene>
    <name evidence="14" type="ORF">ACFOOI_15020</name>
</gene>
<dbReference type="NCBIfam" id="TIGR04056">
    <property type="entry name" value="OMP_RagA_SusC"/>
    <property type="match status" value="1"/>
</dbReference>
<dbReference type="PANTHER" id="PTHR32552:SF81">
    <property type="entry name" value="TONB-DEPENDENT OUTER MEMBRANE RECEPTOR"/>
    <property type="match status" value="1"/>
</dbReference>
<name>A0ABV7Z0M4_9BACT</name>
<dbReference type="Pfam" id="PF07715">
    <property type="entry name" value="Plug"/>
    <property type="match status" value="1"/>
</dbReference>
<organism evidence="14 15">
    <name type="scientific">Lacihabitans lacunae</name>
    <dbReference type="NCBI Taxonomy" id="1028214"/>
    <lineage>
        <taxon>Bacteria</taxon>
        <taxon>Pseudomonadati</taxon>
        <taxon>Bacteroidota</taxon>
        <taxon>Cytophagia</taxon>
        <taxon>Cytophagales</taxon>
        <taxon>Leadbetterellaceae</taxon>
        <taxon>Lacihabitans</taxon>
    </lineage>
</organism>
<keyword evidence="9 11" id="KW-0472">Membrane</keyword>
<keyword evidence="4" id="KW-0410">Iron transport</keyword>
<dbReference type="RefSeq" id="WP_379838830.1">
    <property type="nucleotide sequence ID" value="NZ_JBHRYQ010000001.1"/>
</dbReference>
<evidence type="ECO:0000313" key="15">
    <source>
        <dbReference type="Proteomes" id="UP001595616"/>
    </source>
</evidence>
<dbReference type="Proteomes" id="UP001595616">
    <property type="component" value="Unassembled WGS sequence"/>
</dbReference>
<comment type="similarity">
    <text evidence="11">Belongs to the TonB-dependent receptor family.</text>
</comment>
<evidence type="ECO:0000256" key="11">
    <source>
        <dbReference type="PROSITE-ProRule" id="PRU01360"/>
    </source>
</evidence>
<protein>
    <submittedName>
        <fullName evidence="14">SusC/RagA family TonB-linked outer membrane protein</fullName>
    </submittedName>
</protein>
<keyword evidence="7" id="KW-0406">Ion transport</keyword>
<evidence type="ECO:0000313" key="14">
    <source>
        <dbReference type="EMBL" id="MFC3811973.1"/>
    </source>
</evidence>
<evidence type="ECO:0000256" key="7">
    <source>
        <dbReference type="ARBA" id="ARBA00023065"/>
    </source>
</evidence>
<comment type="subcellular location">
    <subcellularLocation>
        <location evidence="1 11">Cell outer membrane</location>
        <topology evidence="1 11">Multi-pass membrane protein</topology>
    </subcellularLocation>
</comment>
<dbReference type="EMBL" id="JBHRYQ010000001">
    <property type="protein sequence ID" value="MFC3811973.1"/>
    <property type="molecule type" value="Genomic_DNA"/>
</dbReference>
<evidence type="ECO:0000256" key="9">
    <source>
        <dbReference type="ARBA" id="ARBA00023136"/>
    </source>
</evidence>
<dbReference type="Pfam" id="PF13715">
    <property type="entry name" value="CarbopepD_reg_2"/>
    <property type="match status" value="1"/>
</dbReference>
<evidence type="ECO:0000256" key="6">
    <source>
        <dbReference type="ARBA" id="ARBA00023004"/>
    </source>
</evidence>
<dbReference type="Gene3D" id="2.60.40.1120">
    <property type="entry name" value="Carboxypeptidase-like, regulatory domain"/>
    <property type="match status" value="1"/>
</dbReference>
<keyword evidence="8" id="KW-0798">TonB box</keyword>
<dbReference type="Gene3D" id="2.170.130.10">
    <property type="entry name" value="TonB-dependent receptor, plug domain"/>
    <property type="match status" value="1"/>
</dbReference>
<dbReference type="InterPro" id="IPR023996">
    <property type="entry name" value="TonB-dep_OMP_SusC/RagA"/>
</dbReference>
<dbReference type="SUPFAM" id="SSF49464">
    <property type="entry name" value="Carboxypeptidase regulatory domain-like"/>
    <property type="match status" value="1"/>
</dbReference>
<dbReference type="InterPro" id="IPR037066">
    <property type="entry name" value="Plug_dom_sf"/>
</dbReference>
<evidence type="ECO:0000256" key="4">
    <source>
        <dbReference type="ARBA" id="ARBA00022496"/>
    </source>
</evidence>
<feature type="domain" description="TonB-dependent receptor plug" evidence="13">
    <location>
        <begin position="117"/>
        <end position="240"/>
    </location>
</feature>
<dbReference type="PROSITE" id="PS52016">
    <property type="entry name" value="TONB_DEPENDENT_REC_3"/>
    <property type="match status" value="1"/>
</dbReference>
<keyword evidence="10 11" id="KW-0998">Cell outer membrane</keyword>
<dbReference type="InterPro" id="IPR012910">
    <property type="entry name" value="Plug_dom"/>
</dbReference>
<reference evidence="15" key="1">
    <citation type="journal article" date="2019" name="Int. J. Syst. Evol. Microbiol.">
        <title>The Global Catalogue of Microorganisms (GCM) 10K type strain sequencing project: providing services to taxonomists for standard genome sequencing and annotation.</title>
        <authorList>
            <consortium name="The Broad Institute Genomics Platform"/>
            <consortium name="The Broad Institute Genome Sequencing Center for Infectious Disease"/>
            <person name="Wu L."/>
            <person name="Ma J."/>
        </authorList>
    </citation>
    <scope>NUCLEOTIDE SEQUENCE [LARGE SCALE GENOMIC DNA]</scope>
    <source>
        <strain evidence="15">CECT 7956</strain>
    </source>
</reference>
<keyword evidence="6" id="KW-0408">Iron</keyword>
<sequence length="1071" mass="117416">MNVKLPILLLLMCGAISGYAQKIIKGVVKDETSLEAIPGVTVTALGTTIGTSTDVDGNFSISVPNNTNELTFSFIGYDSKVVSLGALSFLEVKLSSDVTNLQEVVVNALGFKTKKDRSGSTSSSISSDAIKSSGEANILNSLAGKASGVKIARSNGDPGAGTNIQIRGANTIGGNTQPLVIVDGVPLSNDNLYGSGSSRSGGVSQQSRLNDLNPEDIESTQILKGASAAALWGSRAANGVLVITTKQGKLNQKMKISYSATYSMDEINRKHPLQTMFGQGSGGKYSPTATNSWGDKIENRAGGEDIVNTTGEYFLGDNGQKIYPITTKNSKEVYVDRNFDQVFQIGSFLDHNLTISGGSGKTTNFFSLGYLSQKGIVKNSDYDRFTMRFNNQTFFNNMVNLTTKANYVFTNSNRIQQNSNTAGLYLGLLRQPADFDQSAYIGTYFDKSGVPTLGRQRSYRRYLANNINPTYNNPLWTINEQKATSVVNRFNANSNLNINPISWLQLDLRGGIDTYIDKRVYFSPIGSASFTNGRLVNENFINTEINLDAIARADFPNLIKDKVGLNATLGYNINDRNRNSLYAGTQNFLVNSDLQNFNNGVAPFDVANNLNHIRSNRLYSIFAFDIFKQVFLSVSGTQEAASTMSGTYFYPSMDLAWQFSSLPNIVNDVFSFGKLRFSYGQVGVQPTTYKFGTTYENFTYSTYDDALDINEFGGGFRLNDDQGNSNLKPEIKTEFEIGTDLRFFKDRLNIGLTYYRNEIKDILLAVNLSPSSGYLSKYANAGRMENKGVELDFGYKIIDKKTYGFDIYGNWNNNQNKVLDLAGVDRVALTDQSITSNAIVGQPLGILFGSRASRNEDGTLKLDANGFPTLDPQQGVIGNPNPDWRGGLGMRAYFKKFSFNILFERFQGGDFAERTRFVLNSFGTYEDTGHEVTLTKDLKNSAGKTIPAGSTVRGNIYNYGAGDVLLDEGWYTSLGGGLGGSAINEFSIADGSWTRLREISMGYNLGGEKFRKATKFNSVDLAISGRNLFLWTKIKGIDPEVNQSGVDNGFGIEYFTNPSTRSWVFSAKLNF</sequence>
<dbReference type="InterPro" id="IPR036942">
    <property type="entry name" value="Beta-barrel_TonB_sf"/>
</dbReference>
<proteinExistence type="inferred from homology"/>